<dbReference type="CDD" id="cd17574">
    <property type="entry name" value="REC_OmpR"/>
    <property type="match status" value="1"/>
</dbReference>
<dbReference type="Gene3D" id="1.10.10.10">
    <property type="entry name" value="Winged helix-like DNA-binding domain superfamily/Winged helix DNA-binding domain"/>
    <property type="match status" value="1"/>
</dbReference>
<feature type="domain" description="Response regulatory" evidence="4">
    <location>
        <begin position="11"/>
        <end position="124"/>
    </location>
</feature>
<keyword evidence="2" id="KW-0597">Phosphoprotein</keyword>
<evidence type="ECO:0000256" key="1">
    <source>
        <dbReference type="ARBA" id="ARBA00023125"/>
    </source>
</evidence>
<dbReference type="PANTHER" id="PTHR48111:SF47">
    <property type="entry name" value="TRANSCRIPTIONAL REGULATORY PROTEIN RSTA"/>
    <property type="match status" value="1"/>
</dbReference>
<organism evidence="6 7">
    <name type="scientific">Microbulbifer spongiae</name>
    <dbReference type="NCBI Taxonomy" id="2944933"/>
    <lineage>
        <taxon>Bacteria</taxon>
        <taxon>Pseudomonadati</taxon>
        <taxon>Pseudomonadota</taxon>
        <taxon>Gammaproteobacteria</taxon>
        <taxon>Cellvibrionales</taxon>
        <taxon>Microbulbiferaceae</taxon>
        <taxon>Microbulbifer</taxon>
    </lineage>
</organism>
<dbReference type="InterPro" id="IPR039420">
    <property type="entry name" value="WalR-like"/>
</dbReference>
<dbReference type="Gene3D" id="3.40.50.2300">
    <property type="match status" value="1"/>
</dbReference>
<evidence type="ECO:0000259" key="4">
    <source>
        <dbReference type="PROSITE" id="PS50110"/>
    </source>
</evidence>
<accession>A0ABY9E7Y2</accession>
<protein>
    <submittedName>
        <fullName evidence="6">Response regulator transcription factor</fullName>
    </submittedName>
</protein>
<dbReference type="InterPro" id="IPR016032">
    <property type="entry name" value="Sig_transdc_resp-reg_C-effctor"/>
</dbReference>
<dbReference type="SMART" id="SM00448">
    <property type="entry name" value="REC"/>
    <property type="match status" value="1"/>
</dbReference>
<dbReference type="RefSeq" id="WP_301414327.1">
    <property type="nucleotide sequence ID" value="NZ_CP098023.1"/>
</dbReference>
<dbReference type="SUPFAM" id="SSF46894">
    <property type="entry name" value="C-terminal effector domain of the bipartite response regulators"/>
    <property type="match status" value="1"/>
</dbReference>
<sequence>MTNASLQSSGHILLIEDDIDLAQWMQDYLVAKGYQVDVTGCGQQAVKLIQALNPDVVILDGMLPNLDGVDVCKAVRPEFKNAIIMVTARDEEIDEVLGLEMGADDYLTKPVRARALLTRIRKYIARQQELNHYLMPNNNESQLVFNQLCIDKKAMKVSLQGKVLKISSNEFDLLWLLASKAGQLVSRNELVSELRGFEYDGFDRSIDLKVSRLRKKLGDCPSEPHRIVTVWGKGYLFAKDAW</sequence>
<dbReference type="PROSITE" id="PS50110">
    <property type="entry name" value="RESPONSE_REGULATORY"/>
    <property type="match status" value="1"/>
</dbReference>
<dbReference type="InterPro" id="IPR036388">
    <property type="entry name" value="WH-like_DNA-bd_sf"/>
</dbReference>
<dbReference type="InterPro" id="IPR011006">
    <property type="entry name" value="CheY-like_superfamily"/>
</dbReference>
<dbReference type="Pfam" id="PF00072">
    <property type="entry name" value="Response_reg"/>
    <property type="match status" value="1"/>
</dbReference>
<evidence type="ECO:0000313" key="7">
    <source>
        <dbReference type="Proteomes" id="UP001321520"/>
    </source>
</evidence>
<evidence type="ECO:0000256" key="2">
    <source>
        <dbReference type="PROSITE-ProRule" id="PRU00169"/>
    </source>
</evidence>
<gene>
    <name evidence="6" type="ORF">M8T91_11595</name>
</gene>
<keyword evidence="1 3" id="KW-0238">DNA-binding</keyword>
<reference evidence="6 7" key="1">
    <citation type="submission" date="2022-05" db="EMBL/GenBank/DDBJ databases">
        <title>Microbulbifer sp. nov., isolated from sponge.</title>
        <authorList>
            <person name="Gao L."/>
        </authorList>
    </citation>
    <scope>NUCLEOTIDE SEQUENCE [LARGE SCALE GENOMIC DNA]</scope>
    <source>
        <strain evidence="6 7">MI-G</strain>
    </source>
</reference>
<dbReference type="InterPro" id="IPR001867">
    <property type="entry name" value="OmpR/PhoB-type_DNA-bd"/>
</dbReference>
<dbReference type="EMBL" id="CP098023">
    <property type="protein sequence ID" value="WKD48565.1"/>
    <property type="molecule type" value="Genomic_DNA"/>
</dbReference>
<dbReference type="PROSITE" id="PS51755">
    <property type="entry name" value="OMPR_PHOB"/>
    <property type="match status" value="1"/>
</dbReference>
<dbReference type="Proteomes" id="UP001321520">
    <property type="component" value="Chromosome"/>
</dbReference>
<dbReference type="SUPFAM" id="SSF52172">
    <property type="entry name" value="CheY-like"/>
    <property type="match status" value="1"/>
</dbReference>
<evidence type="ECO:0000256" key="3">
    <source>
        <dbReference type="PROSITE-ProRule" id="PRU01091"/>
    </source>
</evidence>
<keyword evidence="7" id="KW-1185">Reference proteome</keyword>
<dbReference type="CDD" id="cd00383">
    <property type="entry name" value="trans_reg_C"/>
    <property type="match status" value="1"/>
</dbReference>
<name>A0ABY9E7Y2_9GAMM</name>
<evidence type="ECO:0000259" key="5">
    <source>
        <dbReference type="PROSITE" id="PS51755"/>
    </source>
</evidence>
<feature type="domain" description="OmpR/PhoB-type" evidence="5">
    <location>
        <begin position="140"/>
        <end position="239"/>
    </location>
</feature>
<dbReference type="PANTHER" id="PTHR48111">
    <property type="entry name" value="REGULATOR OF RPOS"/>
    <property type="match status" value="1"/>
</dbReference>
<feature type="DNA-binding region" description="OmpR/PhoB-type" evidence="3">
    <location>
        <begin position="140"/>
        <end position="239"/>
    </location>
</feature>
<dbReference type="Pfam" id="PF00486">
    <property type="entry name" value="Trans_reg_C"/>
    <property type="match status" value="1"/>
</dbReference>
<evidence type="ECO:0000313" key="6">
    <source>
        <dbReference type="EMBL" id="WKD48565.1"/>
    </source>
</evidence>
<dbReference type="SMART" id="SM00862">
    <property type="entry name" value="Trans_reg_C"/>
    <property type="match status" value="1"/>
</dbReference>
<proteinExistence type="predicted"/>
<dbReference type="InterPro" id="IPR001789">
    <property type="entry name" value="Sig_transdc_resp-reg_receiver"/>
</dbReference>
<feature type="modified residue" description="4-aspartylphosphate" evidence="2">
    <location>
        <position position="60"/>
    </location>
</feature>